<sequence>MYFEQRRQHFVRAKNELCEPAWAGMVEMTAVSLFSQYGMHEWKDNRRTCTQIRDKYPRVRDRQCSIDDRGDRSGRSETFERGTRTIRASGEGSSRNRTRMCLSLSVADMAKKSAERRMYGRVADEGATGCGDIGLRRALRIRLSIRQTKNVSRERPKIQSQCTASSDLASASQFLANSVLQDPLPKGSGNWARITLPGSAESRIW</sequence>
<reference evidence="1" key="2">
    <citation type="journal article" date="2022" name="New Phytol.">
        <title>Evolutionary transition to the ectomycorrhizal habit in the genomes of a hyperdiverse lineage of mushroom-forming fungi.</title>
        <authorList>
            <person name="Looney B."/>
            <person name="Miyauchi S."/>
            <person name="Morin E."/>
            <person name="Drula E."/>
            <person name="Courty P.E."/>
            <person name="Kohler A."/>
            <person name="Kuo A."/>
            <person name="LaButti K."/>
            <person name="Pangilinan J."/>
            <person name="Lipzen A."/>
            <person name="Riley R."/>
            <person name="Andreopoulos W."/>
            <person name="He G."/>
            <person name="Johnson J."/>
            <person name="Nolan M."/>
            <person name="Tritt A."/>
            <person name="Barry K.W."/>
            <person name="Grigoriev I.V."/>
            <person name="Nagy L.G."/>
            <person name="Hibbett D."/>
            <person name="Henrissat B."/>
            <person name="Matheny P.B."/>
            <person name="Labbe J."/>
            <person name="Martin F.M."/>
        </authorList>
    </citation>
    <scope>NUCLEOTIDE SEQUENCE</scope>
    <source>
        <strain evidence="1">HHB10654</strain>
    </source>
</reference>
<proteinExistence type="predicted"/>
<organism evidence="1 2">
    <name type="scientific">Artomyces pyxidatus</name>
    <dbReference type="NCBI Taxonomy" id="48021"/>
    <lineage>
        <taxon>Eukaryota</taxon>
        <taxon>Fungi</taxon>
        <taxon>Dikarya</taxon>
        <taxon>Basidiomycota</taxon>
        <taxon>Agaricomycotina</taxon>
        <taxon>Agaricomycetes</taxon>
        <taxon>Russulales</taxon>
        <taxon>Auriscalpiaceae</taxon>
        <taxon>Artomyces</taxon>
    </lineage>
</organism>
<reference evidence="1" key="1">
    <citation type="submission" date="2021-03" db="EMBL/GenBank/DDBJ databases">
        <authorList>
            <consortium name="DOE Joint Genome Institute"/>
            <person name="Ahrendt S."/>
            <person name="Looney B.P."/>
            <person name="Miyauchi S."/>
            <person name="Morin E."/>
            <person name="Drula E."/>
            <person name="Courty P.E."/>
            <person name="Chicoki N."/>
            <person name="Fauchery L."/>
            <person name="Kohler A."/>
            <person name="Kuo A."/>
            <person name="Labutti K."/>
            <person name="Pangilinan J."/>
            <person name="Lipzen A."/>
            <person name="Riley R."/>
            <person name="Andreopoulos W."/>
            <person name="He G."/>
            <person name="Johnson J."/>
            <person name="Barry K.W."/>
            <person name="Grigoriev I.V."/>
            <person name="Nagy L."/>
            <person name="Hibbett D."/>
            <person name="Henrissat B."/>
            <person name="Matheny P.B."/>
            <person name="Labbe J."/>
            <person name="Martin F."/>
        </authorList>
    </citation>
    <scope>NUCLEOTIDE SEQUENCE</scope>
    <source>
        <strain evidence="1">HHB10654</strain>
    </source>
</reference>
<dbReference type="Proteomes" id="UP000814140">
    <property type="component" value="Unassembled WGS sequence"/>
</dbReference>
<evidence type="ECO:0000313" key="2">
    <source>
        <dbReference type="Proteomes" id="UP000814140"/>
    </source>
</evidence>
<comment type="caution">
    <text evidence="1">The sequence shown here is derived from an EMBL/GenBank/DDBJ whole genome shotgun (WGS) entry which is preliminary data.</text>
</comment>
<name>A0ACB8TFG4_9AGAM</name>
<dbReference type="EMBL" id="MU277191">
    <property type="protein sequence ID" value="KAI0067140.1"/>
    <property type="molecule type" value="Genomic_DNA"/>
</dbReference>
<accession>A0ACB8TFG4</accession>
<evidence type="ECO:0000313" key="1">
    <source>
        <dbReference type="EMBL" id="KAI0067140.1"/>
    </source>
</evidence>
<protein>
    <submittedName>
        <fullName evidence="1">Uncharacterized protein</fullName>
    </submittedName>
</protein>
<keyword evidence="2" id="KW-1185">Reference proteome</keyword>
<gene>
    <name evidence="1" type="ORF">BV25DRAFT_1835447</name>
</gene>